<name>A0A843V2N0_COLES</name>
<evidence type="ECO:0000313" key="1">
    <source>
        <dbReference type="EMBL" id="MQL89396.1"/>
    </source>
</evidence>
<accession>A0A843V2N0</accession>
<gene>
    <name evidence="1" type="ORF">Taro_021982</name>
</gene>
<dbReference type="Proteomes" id="UP000652761">
    <property type="component" value="Unassembled WGS sequence"/>
</dbReference>
<keyword evidence="2" id="KW-1185">Reference proteome</keyword>
<dbReference type="AlphaFoldDB" id="A0A843V2N0"/>
<evidence type="ECO:0000313" key="2">
    <source>
        <dbReference type="Proteomes" id="UP000652761"/>
    </source>
</evidence>
<reference evidence="1" key="1">
    <citation type="submission" date="2017-07" db="EMBL/GenBank/DDBJ databases">
        <title>Taro Niue Genome Assembly and Annotation.</title>
        <authorList>
            <person name="Atibalentja N."/>
            <person name="Keating K."/>
            <person name="Fields C.J."/>
        </authorList>
    </citation>
    <scope>NUCLEOTIDE SEQUENCE</scope>
    <source>
        <strain evidence="1">Niue_2</strain>
        <tissue evidence="1">Leaf</tissue>
    </source>
</reference>
<proteinExistence type="predicted"/>
<protein>
    <submittedName>
        <fullName evidence="1">Uncharacterized protein</fullName>
    </submittedName>
</protein>
<organism evidence="1 2">
    <name type="scientific">Colocasia esculenta</name>
    <name type="common">Wild taro</name>
    <name type="synonym">Arum esculentum</name>
    <dbReference type="NCBI Taxonomy" id="4460"/>
    <lineage>
        <taxon>Eukaryota</taxon>
        <taxon>Viridiplantae</taxon>
        <taxon>Streptophyta</taxon>
        <taxon>Embryophyta</taxon>
        <taxon>Tracheophyta</taxon>
        <taxon>Spermatophyta</taxon>
        <taxon>Magnoliopsida</taxon>
        <taxon>Liliopsida</taxon>
        <taxon>Araceae</taxon>
        <taxon>Aroideae</taxon>
        <taxon>Colocasieae</taxon>
        <taxon>Colocasia</taxon>
    </lineage>
</organism>
<comment type="caution">
    <text evidence="1">The sequence shown here is derived from an EMBL/GenBank/DDBJ whole genome shotgun (WGS) entry which is preliminary data.</text>
</comment>
<dbReference type="EMBL" id="NMUH01001146">
    <property type="protein sequence ID" value="MQL89396.1"/>
    <property type="molecule type" value="Genomic_DNA"/>
</dbReference>
<sequence length="60" mass="6813">MDIIWPNNERKLENSGKFITLIRLKLGRGNLSWIRMQSCIIGNPNSCLSMVGGFLKPHTL</sequence>